<evidence type="ECO:0000313" key="2">
    <source>
        <dbReference type="EMBL" id="VAX35790.1"/>
    </source>
</evidence>
<feature type="transmembrane region" description="Helical" evidence="1">
    <location>
        <begin position="226"/>
        <end position="249"/>
    </location>
</feature>
<feature type="transmembrane region" description="Helical" evidence="1">
    <location>
        <begin position="133"/>
        <end position="150"/>
    </location>
</feature>
<feature type="transmembrane region" description="Helical" evidence="1">
    <location>
        <begin position="31"/>
        <end position="53"/>
    </location>
</feature>
<evidence type="ECO:0000256" key="1">
    <source>
        <dbReference type="SAM" id="Phobius"/>
    </source>
</evidence>
<keyword evidence="1" id="KW-1133">Transmembrane helix</keyword>
<feature type="transmembrane region" description="Helical" evidence="1">
    <location>
        <begin position="261"/>
        <end position="287"/>
    </location>
</feature>
<keyword evidence="1" id="KW-0812">Transmembrane</keyword>
<dbReference type="AlphaFoldDB" id="A0A3B1DLC4"/>
<gene>
    <name evidence="2" type="ORF">MNBD_UNCLBAC01-317</name>
</gene>
<reference evidence="2" key="1">
    <citation type="submission" date="2018-06" db="EMBL/GenBank/DDBJ databases">
        <authorList>
            <person name="Zhirakovskaya E."/>
        </authorList>
    </citation>
    <scope>NUCLEOTIDE SEQUENCE</scope>
</reference>
<proteinExistence type="predicted"/>
<organism evidence="2">
    <name type="scientific">hydrothermal vent metagenome</name>
    <dbReference type="NCBI Taxonomy" id="652676"/>
    <lineage>
        <taxon>unclassified sequences</taxon>
        <taxon>metagenomes</taxon>
        <taxon>ecological metagenomes</taxon>
    </lineage>
</organism>
<feature type="transmembrane region" description="Helical" evidence="1">
    <location>
        <begin position="184"/>
        <end position="206"/>
    </location>
</feature>
<sequence>MKNMSPKSAYFYKQPFAILRASLDTLKNHPIILIPLTTLAFIQLIFLEILYFIPQYPTNAFFAPMITRIWGEQYMHYPFNFQLLPQLFNYVQMPINILLGSFLTAMSINAVIKINGGENVCFKKIQKEIFKQYVHLVIAVFLAFLVMILFSKGYDLLYNRALLIRSTSGKFFMIKEIITLGRSFFYFFANVITTTLFAYILPVIIIEKRNFFSALWINFKTLFSALFSTFIIVLIPSLLFIPIFLMQIALSKDFLSAEWTLGVLICKVLIMLIINTITYTGLTITYLSKKEEAV</sequence>
<keyword evidence="1" id="KW-0472">Membrane</keyword>
<dbReference type="EMBL" id="UOGJ01000073">
    <property type="protein sequence ID" value="VAX35790.1"/>
    <property type="molecule type" value="Genomic_DNA"/>
</dbReference>
<name>A0A3B1DLC4_9ZZZZ</name>
<accession>A0A3B1DLC4</accession>
<feature type="transmembrane region" description="Helical" evidence="1">
    <location>
        <begin position="93"/>
        <end position="112"/>
    </location>
</feature>
<protein>
    <submittedName>
        <fullName evidence="2">Uncharacterized protein</fullName>
    </submittedName>
</protein>